<dbReference type="AlphaFoldDB" id="A0A7C5URB1"/>
<dbReference type="PANTHER" id="PTHR23339">
    <property type="entry name" value="TYROSINE SPECIFIC PROTEIN PHOSPHATASE AND DUAL SPECIFICITY PROTEIN PHOSPHATASE"/>
    <property type="match status" value="1"/>
</dbReference>
<evidence type="ECO:0000259" key="5">
    <source>
        <dbReference type="PROSITE" id="PS50975"/>
    </source>
</evidence>
<keyword evidence="2" id="KW-0904">Protein phosphatase</keyword>
<dbReference type="GO" id="GO:0004721">
    <property type="term" value="F:phosphoprotein phosphatase activity"/>
    <property type="evidence" value="ECO:0007669"/>
    <property type="project" value="UniProtKB-KW"/>
</dbReference>
<dbReference type="Gene3D" id="3.30.470.20">
    <property type="entry name" value="ATP-grasp fold, B domain"/>
    <property type="match status" value="1"/>
</dbReference>
<evidence type="ECO:0000256" key="1">
    <source>
        <dbReference type="ARBA" id="ARBA00022801"/>
    </source>
</evidence>
<evidence type="ECO:0000259" key="4">
    <source>
        <dbReference type="PROSITE" id="PS50056"/>
    </source>
</evidence>
<dbReference type="CDD" id="cd14498">
    <property type="entry name" value="DSP"/>
    <property type="match status" value="1"/>
</dbReference>
<protein>
    <recommendedName>
        <fullName evidence="7">ATP-grasp domain-containing protein</fullName>
    </recommendedName>
</protein>
<comment type="caution">
    <text evidence="6">The sequence shown here is derived from an EMBL/GenBank/DDBJ whole genome shotgun (WGS) entry which is preliminary data.</text>
</comment>
<feature type="domain" description="Tyrosine specific protein phosphatases" evidence="4">
    <location>
        <begin position="455"/>
        <end position="521"/>
    </location>
</feature>
<dbReference type="Gene3D" id="3.90.190.10">
    <property type="entry name" value="Protein tyrosine phosphatase superfamily"/>
    <property type="match status" value="1"/>
</dbReference>
<evidence type="ECO:0000256" key="2">
    <source>
        <dbReference type="ARBA" id="ARBA00022912"/>
    </source>
</evidence>
<accession>A0A7C5URB1</accession>
<reference evidence="6" key="1">
    <citation type="journal article" date="2020" name="mSystems">
        <title>Genome- and Community-Level Interaction Insights into Carbon Utilization and Element Cycling Functions of Hydrothermarchaeota in Hydrothermal Sediment.</title>
        <authorList>
            <person name="Zhou Z."/>
            <person name="Liu Y."/>
            <person name="Xu W."/>
            <person name="Pan J."/>
            <person name="Luo Z.H."/>
            <person name="Li M."/>
        </authorList>
    </citation>
    <scope>NUCLEOTIDE SEQUENCE [LARGE SCALE GENOMIC DNA]</scope>
    <source>
        <strain evidence="6">SpSt-1042</strain>
    </source>
</reference>
<dbReference type="SMART" id="SM00195">
    <property type="entry name" value="DSPc"/>
    <property type="match status" value="1"/>
</dbReference>
<evidence type="ECO:0000256" key="3">
    <source>
        <dbReference type="PROSITE-ProRule" id="PRU00409"/>
    </source>
</evidence>
<evidence type="ECO:0000313" key="6">
    <source>
        <dbReference type="EMBL" id="HHR91988.1"/>
    </source>
</evidence>
<organism evidence="6">
    <name type="scientific">candidate division CPR3 bacterium</name>
    <dbReference type="NCBI Taxonomy" id="2268181"/>
    <lineage>
        <taxon>Bacteria</taxon>
        <taxon>Bacteria division CPR3</taxon>
    </lineage>
</organism>
<keyword evidence="3" id="KW-0547">Nucleotide-binding</keyword>
<dbReference type="InterPro" id="IPR000387">
    <property type="entry name" value="Tyr_Pase_dom"/>
</dbReference>
<dbReference type="InterPro" id="IPR000340">
    <property type="entry name" value="Dual-sp_phosphatase_cat-dom"/>
</dbReference>
<dbReference type="EMBL" id="DRVY01000016">
    <property type="protein sequence ID" value="HHR91988.1"/>
    <property type="molecule type" value="Genomic_DNA"/>
</dbReference>
<name>A0A7C5URB1_UNCC3</name>
<dbReference type="GO" id="GO:0046872">
    <property type="term" value="F:metal ion binding"/>
    <property type="evidence" value="ECO:0007669"/>
    <property type="project" value="InterPro"/>
</dbReference>
<gene>
    <name evidence="6" type="ORF">ENL96_00545</name>
</gene>
<dbReference type="Pfam" id="PF15632">
    <property type="entry name" value="ATPgrasp_Ter"/>
    <property type="match status" value="1"/>
</dbReference>
<dbReference type="PROSITE" id="PS50056">
    <property type="entry name" value="TYR_PHOSPHATASE_2"/>
    <property type="match status" value="1"/>
</dbReference>
<evidence type="ECO:0008006" key="7">
    <source>
        <dbReference type="Google" id="ProtNLM"/>
    </source>
</evidence>
<dbReference type="GO" id="GO:0005524">
    <property type="term" value="F:ATP binding"/>
    <property type="evidence" value="ECO:0007669"/>
    <property type="project" value="UniProtKB-UniRule"/>
</dbReference>
<dbReference type="SUPFAM" id="SSF52799">
    <property type="entry name" value="(Phosphotyrosine protein) phosphatases II"/>
    <property type="match status" value="1"/>
</dbReference>
<dbReference type="PROSITE" id="PS50975">
    <property type="entry name" value="ATP_GRASP"/>
    <property type="match status" value="1"/>
</dbReference>
<dbReference type="InterPro" id="IPR016130">
    <property type="entry name" value="Tyr_Pase_AS"/>
</dbReference>
<dbReference type="SUPFAM" id="SSF56059">
    <property type="entry name" value="Glutathione synthetase ATP-binding domain-like"/>
    <property type="match status" value="1"/>
</dbReference>
<dbReference type="InterPro" id="IPR020422">
    <property type="entry name" value="TYR_PHOSPHATASE_DUAL_dom"/>
</dbReference>
<dbReference type="InterPro" id="IPR029021">
    <property type="entry name" value="Prot-tyrosine_phosphatase-like"/>
</dbReference>
<keyword evidence="1" id="KW-0378">Hydrolase</keyword>
<feature type="domain" description="ATP-grasp" evidence="5">
    <location>
        <begin position="122"/>
        <end position="312"/>
    </location>
</feature>
<dbReference type="InterPro" id="IPR050561">
    <property type="entry name" value="PTP"/>
</dbReference>
<dbReference type="Pfam" id="PF00782">
    <property type="entry name" value="DSPc"/>
    <property type="match status" value="1"/>
</dbReference>
<sequence>MSNKKILVLDTGDAPYPLVVARSLGSAGYDVHLGFSCDSYIFDAFSKYCRGIVFYPNPSYAREDFLSFFEKLAGKYDFIIPAMEKTQLPISMIKDMLEEKGTLVPIPPYDVLKNAVNKVKMLEICSQNGINIPKTLILTDVPTIDDVVEKVGIPFIMKTSTEINIPPGPQHRYFVFKKKPTQELFLVAFKKLQKYGPVILQEWVEGTGIGASFIFSKYHKVVAYFGHRRILERFPDGGPSVIAESYLYPDALKNGAKLLKALKWQGVAMTEFRLKHDGKLYFMELNPRFWGTLPLAIASGVDFPRLLIEYYNSTQENNFYGIQKKKVFVKSLAICHLLLESVRTKNFAFLRKIMSSTPKIFKHGFPFIEEFEKCDLTPLIKRVIHGFRGRFSRKNISGLDGILFGPALPYEKLIRLGVKSIIDLREDHEKGKVIVPSGINYYSFPIKDDSSPKPMSFHTLVSLIDKCLQEGKVYIHCRLGRGRTPMAIIAYLISKGLSLETSYQIVYNIRPYTYLNLTQKRGLYNFYKKYCIRWNEET</sequence>
<keyword evidence="3" id="KW-0067">ATP-binding</keyword>
<proteinExistence type="predicted"/>
<dbReference type="InterPro" id="IPR011761">
    <property type="entry name" value="ATP-grasp"/>
</dbReference>
<dbReference type="PROSITE" id="PS00383">
    <property type="entry name" value="TYR_PHOSPHATASE_1"/>
    <property type="match status" value="1"/>
</dbReference>